<dbReference type="AlphaFoldDB" id="A0A429ZM26"/>
<reference evidence="1 2" key="1">
    <citation type="submission" date="2017-05" db="EMBL/GenBank/DDBJ databases">
        <title>Vagococcus spp. assemblies.</title>
        <authorList>
            <person name="Gulvik C.A."/>
        </authorList>
    </citation>
    <scope>NUCLEOTIDE SEQUENCE [LARGE SCALE GENOMIC DNA]</scope>
    <source>
        <strain evidence="1 2">NCFB 2777</strain>
    </source>
</reference>
<dbReference type="SUPFAM" id="SSF54913">
    <property type="entry name" value="GlnB-like"/>
    <property type="match status" value="2"/>
</dbReference>
<organism evidence="1 2">
    <name type="scientific">Vagococcus salmoninarum</name>
    <dbReference type="NCBI Taxonomy" id="2739"/>
    <lineage>
        <taxon>Bacteria</taxon>
        <taxon>Bacillati</taxon>
        <taxon>Bacillota</taxon>
        <taxon>Bacilli</taxon>
        <taxon>Lactobacillales</taxon>
        <taxon>Enterococcaceae</taxon>
        <taxon>Vagococcus</taxon>
    </lineage>
</organism>
<dbReference type="InterPro" id="IPR015867">
    <property type="entry name" value="N-reg_PII/ATP_PRibTrfase_C"/>
</dbReference>
<evidence type="ECO:0000313" key="1">
    <source>
        <dbReference type="EMBL" id="RST94741.1"/>
    </source>
</evidence>
<sequence length="222" mass="23958">MEELVLPENRYEALCFILNANVGSRVLQYAKQIGSSGGTIIYGNGTINNSILKMFGLEDVRKELVIMAIPSSLKAVIIETIGKKLKLEKANNGISFSLPITNIIGNRKCQYHKAPLSRKEESLMHQAIITIVDQGQAEEVIDAAVSAGSQGGTVLNGRGSGSHEKAKLFSMDVEPEKEIVLILSQSDSTDDIVAAINQQLKIEEPGNGILFTVDLSSTLGLF</sequence>
<dbReference type="GO" id="GO:0006808">
    <property type="term" value="P:regulation of nitrogen utilization"/>
    <property type="evidence" value="ECO:0007669"/>
    <property type="project" value="InterPro"/>
</dbReference>
<comment type="caution">
    <text evidence="1">The sequence shown here is derived from an EMBL/GenBank/DDBJ whole genome shotgun (WGS) entry which is preliminary data.</text>
</comment>
<dbReference type="InterPro" id="IPR011322">
    <property type="entry name" value="N-reg_PII-like_a/b"/>
</dbReference>
<dbReference type="OrthoDB" id="9803021at2"/>
<dbReference type="RefSeq" id="WP_126780421.1">
    <property type="nucleotide sequence ID" value="NZ_NGJU01000013.1"/>
</dbReference>
<dbReference type="SMART" id="SM00938">
    <property type="entry name" value="P-II"/>
    <property type="match status" value="1"/>
</dbReference>
<dbReference type="Gene3D" id="3.30.70.120">
    <property type="match status" value="1"/>
</dbReference>
<keyword evidence="2" id="KW-1185">Reference proteome</keyword>
<dbReference type="GeneID" id="98568578"/>
<accession>A0A429ZM26</accession>
<dbReference type="PROSITE" id="PS51343">
    <property type="entry name" value="PII_GLNB_DOM"/>
    <property type="match status" value="1"/>
</dbReference>
<gene>
    <name evidence="1" type="ORF">CBF35_09360</name>
</gene>
<name>A0A429ZM26_9ENTE</name>
<dbReference type="EMBL" id="NGJU01000013">
    <property type="protein sequence ID" value="RST94741.1"/>
    <property type="molecule type" value="Genomic_DNA"/>
</dbReference>
<evidence type="ECO:0000313" key="2">
    <source>
        <dbReference type="Proteomes" id="UP000287239"/>
    </source>
</evidence>
<proteinExistence type="predicted"/>
<dbReference type="Proteomes" id="UP000287239">
    <property type="component" value="Unassembled WGS sequence"/>
</dbReference>
<dbReference type="InterPro" id="IPR002187">
    <property type="entry name" value="N-reg_PII"/>
</dbReference>
<dbReference type="Pfam" id="PF00543">
    <property type="entry name" value="P-II"/>
    <property type="match status" value="1"/>
</dbReference>
<protein>
    <submittedName>
        <fullName evidence="1">Transcriptional regulator</fullName>
    </submittedName>
</protein>
<dbReference type="GO" id="GO:0030234">
    <property type="term" value="F:enzyme regulator activity"/>
    <property type="evidence" value="ECO:0007669"/>
    <property type="project" value="InterPro"/>
</dbReference>